<keyword evidence="8" id="KW-1185">Reference proteome</keyword>
<feature type="domain" description="HTH araC/xylS-type" evidence="6">
    <location>
        <begin position="225"/>
        <end position="325"/>
    </location>
</feature>
<dbReference type="Gene3D" id="1.10.10.60">
    <property type="entry name" value="Homeodomain-like"/>
    <property type="match status" value="1"/>
</dbReference>
<evidence type="ECO:0000256" key="3">
    <source>
        <dbReference type="ARBA" id="ARBA00023163"/>
    </source>
</evidence>
<dbReference type="GO" id="GO:0043565">
    <property type="term" value="F:sequence-specific DNA binding"/>
    <property type="evidence" value="ECO:0007669"/>
    <property type="project" value="InterPro"/>
</dbReference>
<evidence type="ECO:0000313" key="7">
    <source>
        <dbReference type="EMBL" id="SIO15028.1"/>
    </source>
</evidence>
<evidence type="ECO:0000259" key="6">
    <source>
        <dbReference type="PROSITE" id="PS01124"/>
    </source>
</evidence>
<dbReference type="Pfam" id="PF12833">
    <property type="entry name" value="HTH_18"/>
    <property type="match status" value="1"/>
</dbReference>
<feature type="transmembrane region" description="Helical" evidence="5">
    <location>
        <begin position="147"/>
        <end position="168"/>
    </location>
</feature>
<feature type="transmembrane region" description="Helical" evidence="5">
    <location>
        <begin position="30"/>
        <end position="52"/>
    </location>
</feature>
<dbReference type="STRING" id="1217970.SAMN05444002_3096"/>
<feature type="transmembrane region" description="Helical" evidence="5">
    <location>
        <begin position="110"/>
        <end position="126"/>
    </location>
</feature>
<evidence type="ECO:0000313" key="8">
    <source>
        <dbReference type="Proteomes" id="UP000184932"/>
    </source>
</evidence>
<dbReference type="PROSITE" id="PS01124">
    <property type="entry name" value="HTH_ARAC_FAMILY_2"/>
    <property type="match status" value="1"/>
</dbReference>
<evidence type="ECO:0000256" key="1">
    <source>
        <dbReference type="ARBA" id="ARBA00023015"/>
    </source>
</evidence>
<accession>A0A1N6H5D2</accession>
<dbReference type="SMART" id="SM00342">
    <property type="entry name" value="HTH_ARAC"/>
    <property type="match status" value="1"/>
</dbReference>
<feature type="transmembrane region" description="Helical" evidence="5">
    <location>
        <begin position="84"/>
        <end position="104"/>
    </location>
</feature>
<dbReference type="OrthoDB" id="345413at2"/>
<dbReference type="EMBL" id="FSRL01000001">
    <property type="protein sequence ID" value="SIO15028.1"/>
    <property type="molecule type" value="Genomic_DNA"/>
</dbReference>
<organism evidence="7 8">
    <name type="scientific">Vannielia litorea</name>
    <dbReference type="NCBI Taxonomy" id="1217970"/>
    <lineage>
        <taxon>Bacteria</taxon>
        <taxon>Pseudomonadati</taxon>
        <taxon>Pseudomonadota</taxon>
        <taxon>Alphaproteobacteria</taxon>
        <taxon>Rhodobacterales</taxon>
        <taxon>Paracoccaceae</taxon>
        <taxon>Vannielia</taxon>
    </lineage>
</organism>
<evidence type="ECO:0000256" key="2">
    <source>
        <dbReference type="ARBA" id="ARBA00023125"/>
    </source>
</evidence>
<dbReference type="PANTHER" id="PTHR43280:SF29">
    <property type="entry name" value="ARAC-FAMILY TRANSCRIPTIONAL REGULATOR"/>
    <property type="match status" value="1"/>
</dbReference>
<dbReference type="RefSeq" id="WP_074257038.1">
    <property type="nucleotide sequence ID" value="NZ_FSRL01000001.1"/>
</dbReference>
<dbReference type="InterPro" id="IPR018060">
    <property type="entry name" value="HTH_AraC"/>
</dbReference>
<keyword evidence="1" id="KW-0805">Transcription regulation</keyword>
<evidence type="ECO:0000256" key="5">
    <source>
        <dbReference type="SAM" id="Phobius"/>
    </source>
</evidence>
<keyword evidence="5" id="KW-0812">Transmembrane</keyword>
<gene>
    <name evidence="7" type="ORF">SAMN05444002_3096</name>
</gene>
<reference evidence="8" key="1">
    <citation type="submission" date="2016-11" db="EMBL/GenBank/DDBJ databases">
        <authorList>
            <person name="Varghese N."/>
            <person name="Submissions S."/>
        </authorList>
    </citation>
    <scope>NUCLEOTIDE SEQUENCE [LARGE SCALE GENOMIC DNA]</scope>
    <source>
        <strain evidence="8">DSM 29440</strain>
    </source>
</reference>
<sequence>MPTFPIPVFVALVLLFACLRLCLSDRRLGPLAALLAICAAQSLIIALAQHYALPGMRHLQPITATLIPVAAWLAFQLTAVRRAAWADLAHALVPLGALLALLTAPRLLDLALPGAFLGYGAALLLRSLQGPDAQPRAVLSNGSIPSLIWLIIGLALVASALSDGLILAAQASGYGHLQPWIISLFSVGNLLVIGIVSLSSHLQTGAEDEAPQEAPGTEPDAEVWSRVTAYMAERRPYLDPDLTLARLARRLGVPAKVLSTTINRATDENVSRFVNKARVEAAQRALMGGESITNAMLSSGFNTKSNFNREFLRVAGESPSDWLRKQAPGAGQPRAVAPDAGQRGGLAR</sequence>
<protein>
    <submittedName>
        <fullName evidence="7">Transcriptional regulator, AraC family</fullName>
    </submittedName>
</protein>
<evidence type="ECO:0000256" key="4">
    <source>
        <dbReference type="SAM" id="MobiDB-lite"/>
    </source>
</evidence>
<dbReference type="Proteomes" id="UP000184932">
    <property type="component" value="Unassembled WGS sequence"/>
</dbReference>
<dbReference type="GO" id="GO:0003700">
    <property type="term" value="F:DNA-binding transcription factor activity"/>
    <property type="evidence" value="ECO:0007669"/>
    <property type="project" value="InterPro"/>
</dbReference>
<dbReference type="PANTHER" id="PTHR43280">
    <property type="entry name" value="ARAC-FAMILY TRANSCRIPTIONAL REGULATOR"/>
    <property type="match status" value="1"/>
</dbReference>
<dbReference type="InterPro" id="IPR009057">
    <property type="entry name" value="Homeodomain-like_sf"/>
</dbReference>
<feature type="transmembrane region" description="Helical" evidence="5">
    <location>
        <begin position="6"/>
        <end position="23"/>
    </location>
</feature>
<feature type="transmembrane region" description="Helical" evidence="5">
    <location>
        <begin position="180"/>
        <end position="198"/>
    </location>
</feature>
<dbReference type="SUPFAM" id="SSF46689">
    <property type="entry name" value="Homeodomain-like"/>
    <property type="match status" value="1"/>
</dbReference>
<keyword evidence="5" id="KW-1133">Transmembrane helix</keyword>
<feature type="transmembrane region" description="Helical" evidence="5">
    <location>
        <begin position="58"/>
        <end position="77"/>
    </location>
</feature>
<keyword evidence="5" id="KW-0472">Membrane</keyword>
<keyword evidence="2" id="KW-0238">DNA-binding</keyword>
<name>A0A1N6H5D2_9RHOB</name>
<proteinExistence type="predicted"/>
<keyword evidence="3" id="KW-0804">Transcription</keyword>
<feature type="region of interest" description="Disordered" evidence="4">
    <location>
        <begin position="318"/>
        <end position="348"/>
    </location>
</feature>
<dbReference type="AlphaFoldDB" id="A0A1N6H5D2"/>